<evidence type="ECO:0000256" key="3">
    <source>
        <dbReference type="ARBA" id="ARBA00022898"/>
    </source>
</evidence>
<reference evidence="7" key="1">
    <citation type="submission" date="2016-10" db="EMBL/GenBank/DDBJ databases">
        <authorList>
            <person name="Varghese N."/>
            <person name="Submissions S."/>
        </authorList>
    </citation>
    <scope>NUCLEOTIDE SEQUENCE [LARGE SCALE GENOMIC DNA]</scope>
    <source>
        <strain evidence="7">DSM 24740</strain>
    </source>
</reference>
<dbReference type="STRING" id="478744.SAMN05444359_10519"/>
<evidence type="ECO:0000313" key="6">
    <source>
        <dbReference type="EMBL" id="SEQ04755.1"/>
    </source>
</evidence>
<evidence type="ECO:0000256" key="2">
    <source>
        <dbReference type="ARBA" id="ARBA00010869"/>
    </source>
</evidence>
<dbReference type="InParanoid" id="A0A1H9CU98"/>
<dbReference type="GO" id="GO:0018114">
    <property type="term" value="F:threonine racemase activity"/>
    <property type="evidence" value="ECO:0007669"/>
    <property type="project" value="TreeGrafter"/>
</dbReference>
<comment type="cofactor">
    <cofactor evidence="1">
        <name>pyridoxal 5'-phosphate</name>
        <dbReference type="ChEBI" id="CHEBI:597326"/>
    </cofactor>
</comment>
<dbReference type="GO" id="GO:0030170">
    <property type="term" value="F:pyridoxal phosphate binding"/>
    <property type="evidence" value="ECO:0007669"/>
    <property type="project" value="TreeGrafter"/>
</dbReference>
<evidence type="ECO:0000256" key="1">
    <source>
        <dbReference type="ARBA" id="ARBA00001933"/>
    </source>
</evidence>
<evidence type="ECO:0000313" key="7">
    <source>
        <dbReference type="Proteomes" id="UP000199021"/>
    </source>
</evidence>
<dbReference type="AlphaFoldDB" id="A0A1H9CU98"/>
<name>A0A1H9CU98_9BACT</name>
<sequence length="326" mass="35377">MPNSLINLQPLSQPPNQADLLLTHEAIHSFVHRTPVMRNHSLNVMASCSLHFKCENFQRIGAFKMRGAVSAALRLTEEERSQGLATHSSGNHAQAVALTAKLLNIPAHIVMPHDAPKVKVAAVEGYGASITYCENTPAEREKTLKKVVAKTGAAFIHPFNDYGVIAGQATAAMELIEDVEAALDIVMAPVGGGGLMAGTALAARYFSLQAVAWGAEPRKVDDAARSLQSGKIEVNETNFTVADGLRTNLGERTFEVIHKRVPKILVVSEEEIVHAMRQIWERMKIIIEPSCAVPFAAVLRYPEMFEGKEVGIILTGGNVDVDKLPF</sequence>
<evidence type="ECO:0000259" key="5">
    <source>
        <dbReference type="Pfam" id="PF00291"/>
    </source>
</evidence>
<keyword evidence="3" id="KW-0663">Pyridoxal phosphate</keyword>
<dbReference type="InterPro" id="IPR001926">
    <property type="entry name" value="TrpB-like_PALP"/>
</dbReference>
<comment type="similarity">
    <text evidence="2">Belongs to the serine/threonine dehydratase family.</text>
</comment>
<evidence type="ECO:0000256" key="4">
    <source>
        <dbReference type="ARBA" id="ARBA00023239"/>
    </source>
</evidence>
<dbReference type="PANTHER" id="PTHR43050:SF1">
    <property type="entry name" value="SERINE RACEMASE"/>
    <property type="match status" value="1"/>
</dbReference>
<dbReference type="EMBL" id="FOFB01000005">
    <property type="protein sequence ID" value="SEQ04755.1"/>
    <property type="molecule type" value="Genomic_DNA"/>
</dbReference>
<dbReference type="Pfam" id="PF00291">
    <property type="entry name" value="PALP"/>
    <property type="match status" value="1"/>
</dbReference>
<dbReference type="GO" id="GO:0003941">
    <property type="term" value="F:L-serine ammonia-lyase activity"/>
    <property type="evidence" value="ECO:0007669"/>
    <property type="project" value="TreeGrafter"/>
</dbReference>
<gene>
    <name evidence="6" type="ORF">SAMN05444359_10519</name>
</gene>
<dbReference type="GO" id="GO:0070179">
    <property type="term" value="P:D-serine biosynthetic process"/>
    <property type="evidence" value="ECO:0007669"/>
    <property type="project" value="TreeGrafter"/>
</dbReference>
<dbReference type="OrthoDB" id="9811476at2"/>
<organism evidence="6 7">
    <name type="scientific">Neolewinella agarilytica</name>
    <dbReference type="NCBI Taxonomy" id="478744"/>
    <lineage>
        <taxon>Bacteria</taxon>
        <taxon>Pseudomonadati</taxon>
        <taxon>Bacteroidota</taxon>
        <taxon>Saprospiria</taxon>
        <taxon>Saprospirales</taxon>
        <taxon>Lewinellaceae</taxon>
        <taxon>Neolewinella</taxon>
    </lineage>
</organism>
<dbReference type="GO" id="GO:0030378">
    <property type="term" value="F:serine racemase activity"/>
    <property type="evidence" value="ECO:0007669"/>
    <property type="project" value="TreeGrafter"/>
</dbReference>
<dbReference type="Proteomes" id="UP000199021">
    <property type="component" value="Unassembled WGS sequence"/>
</dbReference>
<dbReference type="RefSeq" id="WP_090166241.1">
    <property type="nucleotide sequence ID" value="NZ_FOFB01000005.1"/>
</dbReference>
<dbReference type="PANTHER" id="PTHR43050">
    <property type="entry name" value="SERINE / THREONINE RACEMASE FAMILY MEMBER"/>
    <property type="match status" value="1"/>
</dbReference>
<proteinExistence type="inferred from homology"/>
<dbReference type="CDD" id="cd01562">
    <property type="entry name" value="Thr-dehyd"/>
    <property type="match status" value="1"/>
</dbReference>
<dbReference type="GO" id="GO:0005524">
    <property type="term" value="F:ATP binding"/>
    <property type="evidence" value="ECO:0007669"/>
    <property type="project" value="TreeGrafter"/>
</dbReference>
<keyword evidence="4" id="KW-0456">Lyase</keyword>
<accession>A0A1H9CU98</accession>
<dbReference type="SUPFAM" id="SSF53686">
    <property type="entry name" value="Tryptophan synthase beta subunit-like PLP-dependent enzymes"/>
    <property type="match status" value="1"/>
</dbReference>
<dbReference type="Gene3D" id="3.40.50.1100">
    <property type="match status" value="2"/>
</dbReference>
<dbReference type="InterPro" id="IPR036052">
    <property type="entry name" value="TrpB-like_PALP_sf"/>
</dbReference>
<dbReference type="GO" id="GO:0000287">
    <property type="term" value="F:magnesium ion binding"/>
    <property type="evidence" value="ECO:0007669"/>
    <property type="project" value="TreeGrafter"/>
</dbReference>
<dbReference type="FunFam" id="3.40.50.1100:FF:000005">
    <property type="entry name" value="Threonine dehydratase catabolic"/>
    <property type="match status" value="1"/>
</dbReference>
<feature type="domain" description="Tryptophan synthase beta chain-like PALP" evidence="5">
    <location>
        <begin position="30"/>
        <end position="316"/>
    </location>
</feature>
<protein>
    <submittedName>
        <fullName evidence="6">Threonine dehydratase</fullName>
    </submittedName>
</protein>
<keyword evidence="7" id="KW-1185">Reference proteome</keyword>